<sequence>MRTTAVRLLKVKPLPASAFSSVRLPPSASAKQASSVTSASKGLKASTIDVAAELEKRVVARQGLGENVRISKNIINKDLYWKVSKPQRYTLKKLLREA</sequence>
<reference evidence="3" key="2">
    <citation type="submission" date="2016-04" db="EMBL/GenBank/DDBJ databases">
        <authorList>
            <person name="Guldener U."/>
            <person name="Guldener U."/>
        </authorList>
    </citation>
    <scope>NUCLEOTIDE SEQUENCE [LARGE SCALE GENOMIC DNA]</scope>
    <source>
        <strain evidence="3">UB2112</strain>
    </source>
</reference>
<organism evidence="1 3">
    <name type="scientific">Ustilago bromivora</name>
    <dbReference type="NCBI Taxonomy" id="307758"/>
    <lineage>
        <taxon>Eukaryota</taxon>
        <taxon>Fungi</taxon>
        <taxon>Dikarya</taxon>
        <taxon>Basidiomycota</taxon>
        <taxon>Ustilaginomycotina</taxon>
        <taxon>Ustilaginomycetes</taxon>
        <taxon>Ustilaginales</taxon>
        <taxon>Ustilaginaceae</taxon>
        <taxon>Ustilago</taxon>
    </lineage>
</organism>
<dbReference type="AlphaFoldDB" id="A0A1K0HL29"/>
<evidence type="ECO:0000313" key="2">
    <source>
        <dbReference type="EMBL" id="SYW76253.1"/>
    </source>
</evidence>
<keyword evidence="4" id="KW-1185">Reference proteome</keyword>
<reference evidence="2" key="3">
    <citation type="submission" date="2018-08" db="EMBL/GenBank/DDBJ databases">
        <authorList>
            <person name="Guldener U."/>
        </authorList>
    </citation>
    <scope>NUCLEOTIDE SEQUENCE</scope>
    <source>
        <strain evidence="2">UB2</strain>
    </source>
</reference>
<dbReference type="EMBL" id="LT558135">
    <property type="protein sequence ID" value="SAM85832.1"/>
    <property type="molecule type" value="Genomic_DNA"/>
</dbReference>
<dbReference type="EMBL" id="ULHB01000017">
    <property type="protein sequence ID" value="SYW76253.1"/>
    <property type="molecule type" value="Genomic_DNA"/>
</dbReference>
<dbReference type="OrthoDB" id="3356378at2759"/>
<evidence type="ECO:0000313" key="1">
    <source>
        <dbReference type="EMBL" id="SAM85832.1"/>
    </source>
</evidence>
<dbReference type="Proteomes" id="UP000658997">
    <property type="component" value="Unassembled WGS sequence"/>
</dbReference>
<gene>
    <name evidence="2" type="ORF">UBRO2_01324</name>
    <name evidence="1" type="ORF">UBRO_07181</name>
</gene>
<evidence type="ECO:0000313" key="3">
    <source>
        <dbReference type="Proteomes" id="UP000179920"/>
    </source>
</evidence>
<protein>
    <submittedName>
        <fullName evidence="1">Uncharacterized protein</fullName>
    </submittedName>
</protein>
<accession>A0A1K0HL29</accession>
<evidence type="ECO:0000313" key="4">
    <source>
        <dbReference type="Proteomes" id="UP000658997"/>
    </source>
</evidence>
<dbReference type="Proteomes" id="UP000179920">
    <property type="component" value="Chromosome XIX"/>
</dbReference>
<name>A0A1K0HL29_9BASI</name>
<proteinExistence type="predicted"/>
<reference evidence="1" key="1">
    <citation type="submission" date="2016-04" db="EMBL/GenBank/DDBJ databases">
        <authorList>
            <person name="Evans L.H."/>
            <person name="Alamgir A."/>
            <person name="Owens N."/>
            <person name="Weber N.D."/>
            <person name="Virtaneva K."/>
            <person name="Barbian K."/>
            <person name="Babar A."/>
            <person name="Rosenke K."/>
        </authorList>
    </citation>
    <scope>NUCLEOTIDE SEQUENCE</scope>
    <source>
        <strain evidence="1">UB2112</strain>
    </source>
</reference>